<dbReference type="Proteomes" id="UP001187315">
    <property type="component" value="Unassembled WGS sequence"/>
</dbReference>
<evidence type="ECO:0000313" key="2">
    <source>
        <dbReference type="Proteomes" id="UP001187315"/>
    </source>
</evidence>
<evidence type="ECO:0000313" key="1">
    <source>
        <dbReference type="EMBL" id="KAK2860717.1"/>
    </source>
</evidence>
<reference evidence="1" key="1">
    <citation type="submission" date="2023-08" db="EMBL/GenBank/DDBJ databases">
        <title>Pelteobagrus vachellii genome.</title>
        <authorList>
            <person name="Liu H."/>
        </authorList>
    </citation>
    <scope>NUCLEOTIDE SEQUENCE</scope>
    <source>
        <strain evidence="1">PRFRI_2022a</strain>
        <tissue evidence="1">Muscle</tissue>
    </source>
</reference>
<proteinExistence type="predicted"/>
<keyword evidence="2" id="KW-1185">Reference proteome</keyword>
<comment type="caution">
    <text evidence="1">The sequence shown here is derived from an EMBL/GenBank/DDBJ whole genome shotgun (WGS) entry which is preliminary data.</text>
</comment>
<dbReference type="AlphaFoldDB" id="A0AA88T4H6"/>
<protein>
    <submittedName>
        <fullName evidence="1">Uncharacterized protein</fullName>
    </submittedName>
</protein>
<dbReference type="EMBL" id="JAVHJS010000004">
    <property type="protein sequence ID" value="KAK2860717.1"/>
    <property type="molecule type" value="Genomic_DNA"/>
</dbReference>
<name>A0AA88T4H6_TACVA</name>
<gene>
    <name evidence="1" type="ORF">Q7C36_004883</name>
</gene>
<accession>A0AA88T4H6</accession>
<organism evidence="1 2">
    <name type="scientific">Tachysurus vachellii</name>
    <name type="common">Darkbarbel catfish</name>
    <name type="synonym">Pelteobagrus vachellii</name>
    <dbReference type="NCBI Taxonomy" id="175792"/>
    <lineage>
        <taxon>Eukaryota</taxon>
        <taxon>Metazoa</taxon>
        <taxon>Chordata</taxon>
        <taxon>Craniata</taxon>
        <taxon>Vertebrata</taxon>
        <taxon>Euteleostomi</taxon>
        <taxon>Actinopterygii</taxon>
        <taxon>Neopterygii</taxon>
        <taxon>Teleostei</taxon>
        <taxon>Ostariophysi</taxon>
        <taxon>Siluriformes</taxon>
        <taxon>Bagridae</taxon>
        <taxon>Tachysurus</taxon>
    </lineage>
</organism>
<sequence length="99" mass="11305">MLLLLTLEFQVHVNDSQLHCLVLQNCRGLSLLELSGGCASLGQDRAQGCWKLVVLTEPWPWGSTWSPTLKTFTEDNQHPVNRSTLQVFHWLVNIHCEHQ</sequence>